<dbReference type="Gene3D" id="3.40.190.10">
    <property type="entry name" value="Periplasmic binding protein-like II"/>
    <property type="match status" value="2"/>
</dbReference>
<dbReference type="Proteomes" id="UP000317078">
    <property type="component" value="Unassembled WGS sequence"/>
</dbReference>
<dbReference type="PROSITE" id="PS51318">
    <property type="entry name" value="TAT"/>
    <property type="match status" value="1"/>
</dbReference>
<dbReference type="AlphaFoldDB" id="A0A502GHG6"/>
<keyword evidence="1" id="KW-0732">Signal</keyword>
<name>A0A502GHG6_9PROT</name>
<accession>A0A502GHG6</accession>
<dbReference type="InterPro" id="IPR006311">
    <property type="entry name" value="TAT_signal"/>
</dbReference>
<proteinExistence type="predicted"/>
<dbReference type="EMBL" id="RCZP01000001">
    <property type="protein sequence ID" value="TPG61315.1"/>
    <property type="molecule type" value="Genomic_DNA"/>
</dbReference>
<dbReference type="Pfam" id="PF13416">
    <property type="entry name" value="SBP_bac_8"/>
    <property type="match status" value="1"/>
</dbReference>
<organism evidence="2 3">
    <name type="scientific">Muricoccus nepalensis</name>
    <dbReference type="NCBI Taxonomy" id="1854500"/>
    <lineage>
        <taxon>Bacteria</taxon>
        <taxon>Pseudomonadati</taxon>
        <taxon>Pseudomonadota</taxon>
        <taxon>Alphaproteobacteria</taxon>
        <taxon>Acetobacterales</taxon>
        <taxon>Roseomonadaceae</taxon>
        <taxon>Muricoccus</taxon>
    </lineage>
</organism>
<evidence type="ECO:0000256" key="1">
    <source>
        <dbReference type="ARBA" id="ARBA00022729"/>
    </source>
</evidence>
<comment type="caution">
    <text evidence="2">The sequence shown here is derived from an EMBL/GenBank/DDBJ whole genome shotgun (WGS) entry which is preliminary data.</text>
</comment>
<evidence type="ECO:0000313" key="2">
    <source>
        <dbReference type="EMBL" id="TPG61315.1"/>
    </source>
</evidence>
<evidence type="ECO:0000313" key="3">
    <source>
        <dbReference type="Proteomes" id="UP000317078"/>
    </source>
</evidence>
<reference evidence="2 3" key="1">
    <citation type="journal article" date="2019" name="Environ. Microbiol.">
        <title>Species interactions and distinct microbial communities in high Arctic permafrost affected cryosols are associated with the CH4 and CO2 gas fluxes.</title>
        <authorList>
            <person name="Altshuler I."/>
            <person name="Hamel J."/>
            <person name="Turney S."/>
            <person name="Magnuson E."/>
            <person name="Levesque R."/>
            <person name="Greer C."/>
            <person name="Whyte L.G."/>
        </authorList>
    </citation>
    <scope>NUCLEOTIDE SEQUENCE [LARGE SCALE GENOMIC DNA]</scope>
    <source>
        <strain evidence="2 3">S9.3B</strain>
    </source>
</reference>
<dbReference type="RefSeq" id="WP_140881043.1">
    <property type="nucleotide sequence ID" value="NZ_RCZP01000001.1"/>
</dbReference>
<keyword evidence="3" id="KW-1185">Reference proteome</keyword>
<dbReference type="PANTHER" id="PTHR30222:SF2">
    <property type="entry name" value="ABC TRANSPORTER SUBSTRATE-BINDING PROTEIN"/>
    <property type="match status" value="1"/>
</dbReference>
<sequence>MGQSFHEDCLDLARRALSRGGVDRRGALRALAAMGLVAAGDAVTQGAQAQGARELVIVNWGGVANEGFARHYGAPFEAANPGLKVVQNSTGPSAGRIKSMVESGSVTWDLCDSSASSSRVLGKGNLVQRIDYGVVKKSDAIDEAFTLEYGAAPYSFSSVLAYDSSKFPNGPPQSWADFWDQRRFPGTRLLRRDALAVMDAAQMALGKDPARLYPLDARACLAKLREIRRNAVFWTNGSESEQFLRTGEAVMGQIWHTRAKVLEQETNGRIKFTWNQGLLQAGIFVIPRGAPGGAATQRLLASMLANPEPQVELLKFMGNGPTNPRAAALVPAEFRRFNPTDPENARQQVILDGNWWGDHYTELNADVVDVITG</sequence>
<protein>
    <submittedName>
        <fullName evidence="2">Extracellular solute-binding protein</fullName>
    </submittedName>
</protein>
<dbReference type="InterPro" id="IPR006059">
    <property type="entry name" value="SBP"/>
</dbReference>
<dbReference type="OrthoDB" id="9815444at2"/>
<dbReference type="SUPFAM" id="SSF53850">
    <property type="entry name" value="Periplasmic binding protein-like II"/>
    <property type="match status" value="1"/>
</dbReference>
<gene>
    <name evidence="2" type="ORF">EAH89_01825</name>
</gene>
<dbReference type="PANTHER" id="PTHR30222">
    <property type="entry name" value="SPERMIDINE/PUTRESCINE-BINDING PERIPLASMIC PROTEIN"/>
    <property type="match status" value="1"/>
</dbReference>